<feature type="compositionally biased region" description="Basic and acidic residues" evidence="1">
    <location>
        <begin position="1"/>
        <end position="20"/>
    </location>
</feature>
<gene>
    <name evidence="3" type="ORF">DPMN_027428</name>
</gene>
<evidence type="ECO:0000256" key="1">
    <source>
        <dbReference type="SAM" id="MobiDB-lite"/>
    </source>
</evidence>
<feature type="domain" description="Sacsin/Nov" evidence="2">
    <location>
        <begin position="41"/>
        <end position="150"/>
    </location>
</feature>
<protein>
    <recommendedName>
        <fullName evidence="2">Sacsin/Nov domain-containing protein</fullName>
    </recommendedName>
</protein>
<dbReference type="InterPro" id="IPR058210">
    <property type="entry name" value="SACS/Nov_dom"/>
</dbReference>
<dbReference type="PANTHER" id="PTHR15600:SF42">
    <property type="entry name" value="SACSIN"/>
    <property type="match status" value="1"/>
</dbReference>
<dbReference type="SUPFAM" id="SSF55874">
    <property type="entry name" value="ATPase domain of HSP90 chaperone/DNA topoisomerase II/histidine kinase"/>
    <property type="match status" value="1"/>
</dbReference>
<dbReference type="NCBIfam" id="NF047352">
    <property type="entry name" value="P_loop_sacsin"/>
    <property type="match status" value="1"/>
</dbReference>
<evidence type="ECO:0000313" key="4">
    <source>
        <dbReference type="Proteomes" id="UP000828390"/>
    </source>
</evidence>
<dbReference type="GO" id="GO:0030544">
    <property type="term" value="F:Hsp70 protein binding"/>
    <property type="evidence" value="ECO:0007669"/>
    <property type="project" value="TreeGrafter"/>
</dbReference>
<dbReference type="InterPro" id="IPR036890">
    <property type="entry name" value="HATPase_C_sf"/>
</dbReference>
<dbReference type="Pfam" id="PF25794">
    <property type="entry name" value="SACS"/>
    <property type="match status" value="1"/>
</dbReference>
<proteinExistence type="predicted"/>
<organism evidence="3 4">
    <name type="scientific">Dreissena polymorpha</name>
    <name type="common">Zebra mussel</name>
    <name type="synonym">Mytilus polymorpha</name>
    <dbReference type="NCBI Taxonomy" id="45954"/>
    <lineage>
        <taxon>Eukaryota</taxon>
        <taxon>Metazoa</taxon>
        <taxon>Spiralia</taxon>
        <taxon>Lophotrochozoa</taxon>
        <taxon>Mollusca</taxon>
        <taxon>Bivalvia</taxon>
        <taxon>Autobranchia</taxon>
        <taxon>Heteroconchia</taxon>
        <taxon>Euheterodonta</taxon>
        <taxon>Imparidentia</taxon>
        <taxon>Neoheterodontei</taxon>
        <taxon>Myida</taxon>
        <taxon>Dreissenoidea</taxon>
        <taxon>Dreissenidae</taxon>
        <taxon>Dreissena</taxon>
    </lineage>
</organism>
<keyword evidence="4" id="KW-1185">Reference proteome</keyword>
<dbReference type="EMBL" id="JAIWYP010000002">
    <property type="protein sequence ID" value="KAH3864410.1"/>
    <property type="molecule type" value="Genomic_DNA"/>
</dbReference>
<dbReference type="AlphaFoldDB" id="A0A9D4LSZ6"/>
<sequence>MESSTERKVVLKRKMSDPCEAHGSGPKKKKKGPDYYCMVQPPLTKQLKGILAEYPDGGQILKELIQNADDAGANAIKFLLDSRRINRDVSGETHVFTKFFQAPALCVYNDAEFTEEDWRGIVMVYSSVKENDRLKVGRFGLGFKSVFHITG</sequence>
<reference evidence="3" key="2">
    <citation type="submission" date="2020-11" db="EMBL/GenBank/DDBJ databases">
        <authorList>
            <person name="McCartney M.A."/>
            <person name="Auch B."/>
            <person name="Kono T."/>
            <person name="Mallez S."/>
            <person name="Becker A."/>
            <person name="Gohl D.M."/>
            <person name="Silverstein K.A.T."/>
            <person name="Koren S."/>
            <person name="Bechman K.B."/>
            <person name="Herman A."/>
            <person name="Abrahante J.E."/>
            <person name="Garbe J."/>
        </authorList>
    </citation>
    <scope>NUCLEOTIDE SEQUENCE</scope>
    <source>
        <strain evidence="3">Duluth1</strain>
        <tissue evidence="3">Whole animal</tissue>
    </source>
</reference>
<accession>A0A9D4LSZ6</accession>
<feature type="region of interest" description="Disordered" evidence="1">
    <location>
        <begin position="1"/>
        <end position="33"/>
    </location>
</feature>
<dbReference type="InterPro" id="IPR052972">
    <property type="entry name" value="Sacsin_chaperone_reg"/>
</dbReference>
<name>A0A9D4LSZ6_DREPO</name>
<comment type="caution">
    <text evidence="3">The sequence shown here is derived from an EMBL/GenBank/DDBJ whole genome shotgun (WGS) entry which is preliminary data.</text>
</comment>
<dbReference type="Proteomes" id="UP000828390">
    <property type="component" value="Unassembled WGS sequence"/>
</dbReference>
<dbReference type="PANTHER" id="PTHR15600">
    <property type="entry name" value="SACSIN"/>
    <property type="match status" value="1"/>
</dbReference>
<evidence type="ECO:0000259" key="2">
    <source>
        <dbReference type="Pfam" id="PF25794"/>
    </source>
</evidence>
<reference evidence="3" key="1">
    <citation type="journal article" date="2019" name="bioRxiv">
        <title>The Genome of the Zebra Mussel, Dreissena polymorpha: A Resource for Invasive Species Research.</title>
        <authorList>
            <person name="McCartney M.A."/>
            <person name="Auch B."/>
            <person name="Kono T."/>
            <person name="Mallez S."/>
            <person name="Zhang Y."/>
            <person name="Obille A."/>
            <person name="Becker A."/>
            <person name="Abrahante J.E."/>
            <person name="Garbe J."/>
            <person name="Badalamenti J.P."/>
            <person name="Herman A."/>
            <person name="Mangelson H."/>
            <person name="Liachko I."/>
            <person name="Sullivan S."/>
            <person name="Sone E.D."/>
            <person name="Koren S."/>
            <person name="Silverstein K.A.T."/>
            <person name="Beckman K.B."/>
            <person name="Gohl D.M."/>
        </authorList>
    </citation>
    <scope>NUCLEOTIDE SEQUENCE</scope>
    <source>
        <strain evidence="3">Duluth1</strain>
        <tissue evidence="3">Whole animal</tissue>
    </source>
</reference>
<evidence type="ECO:0000313" key="3">
    <source>
        <dbReference type="EMBL" id="KAH3864410.1"/>
    </source>
</evidence>
<dbReference type="Gene3D" id="3.30.565.10">
    <property type="entry name" value="Histidine kinase-like ATPase, C-terminal domain"/>
    <property type="match status" value="1"/>
</dbReference>